<evidence type="ECO:0000256" key="1">
    <source>
        <dbReference type="ARBA" id="ARBA00022741"/>
    </source>
</evidence>
<evidence type="ECO:0000313" key="4">
    <source>
        <dbReference type="EnsemblMetazoa" id="Aqu2.1.17046_001"/>
    </source>
</evidence>
<keyword evidence="1" id="KW-0547">Nucleotide-binding</keyword>
<dbReference type="InParanoid" id="A0A1X7TPS9"/>
<dbReference type="SUPFAM" id="SSF52540">
    <property type="entry name" value="P-loop containing nucleoside triphosphate hydrolases"/>
    <property type="match status" value="1"/>
</dbReference>
<dbReference type="AlphaFoldDB" id="A0A1X7TPS9"/>
<name>A0A1X7TPS9_AMPQE</name>
<dbReference type="FunCoup" id="A0A1X7TPS9">
    <property type="interactions" value="207"/>
</dbReference>
<dbReference type="Proteomes" id="UP000007879">
    <property type="component" value="Unassembled WGS sequence"/>
</dbReference>
<dbReference type="PANTHER" id="PTHR24073">
    <property type="entry name" value="DRAB5-RELATED"/>
    <property type="match status" value="1"/>
</dbReference>
<dbReference type="STRING" id="400682.A0A1X7TPS9"/>
<dbReference type="GO" id="GO:0005525">
    <property type="term" value="F:GTP binding"/>
    <property type="evidence" value="ECO:0007669"/>
    <property type="project" value="UniProtKB-KW"/>
</dbReference>
<dbReference type="Pfam" id="PF08477">
    <property type="entry name" value="Roc"/>
    <property type="match status" value="1"/>
</dbReference>
<feature type="compositionally biased region" description="Polar residues" evidence="3">
    <location>
        <begin position="224"/>
        <end position="233"/>
    </location>
</feature>
<evidence type="ECO:0000313" key="5">
    <source>
        <dbReference type="Proteomes" id="UP000007879"/>
    </source>
</evidence>
<dbReference type="InterPro" id="IPR025662">
    <property type="entry name" value="Sigma_54_int_dom_ATP-bd_1"/>
</dbReference>
<dbReference type="SMART" id="SM00175">
    <property type="entry name" value="RAB"/>
    <property type="match status" value="1"/>
</dbReference>
<dbReference type="Gene3D" id="3.40.50.300">
    <property type="entry name" value="P-loop containing nucleotide triphosphate hydrolases"/>
    <property type="match status" value="1"/>
</dbReference>
<evidence type="ECO:0008006" key="6">
    <source>
        <dbReference type="Google" id="ProtNLM"/>
    </source>
</evidence>
<proteinExistence type="predicted"/>
<protein>
    <recommendedName>
        <fullName evidence="6">Rab-like protein 3</fullName>
    </recommendedName>
</protein>
<reference evidence="5" key="1">
    <citation type="journal article" date="2010" name="Nature">
        <title>The Amphimedon queenslandica genome and the evolution of animal complexity.</title>
        <authorList>
            <person name="Srivastava M."/>
            <person name="Simakov O."/>
            <person name="Chapman J."/>
            <person name="Fahey B."/>
            <person name="Gauthier M.E."/>
            <person name="Mitros T."/>
            <person name="Richards G.S."/>
            <person name="Conaco C."/>
            <person name="Dacre M."/>
            <person name="Hellsten U."/>
            <person name="Larroux C."/>
            <person name="Putnam N.H."/>
            <person name="Stanke M."/>
            <person name="Adamska M."/>
            <person name="Darling A."/>
            <person name="Degnan S.M."/>
            <person name="Oakley T.H."/>
            <person name="Plachetzki D.C."/>
            <person name="Zhai Y."/>
            <person name="Adamski M."/>
            <person name="Calcino A."/>
            <person name="Cummins S.F."/>
            <person name="Goodstein D.M."/>
            <person name="Harris C."/>
            <person name="Jackson D.J."/>
            <person name="Leys S.P."/>
            <person name="Shu S."/>
            <person name="Woodcroft B.J."/>
            <person name="Vervoort M."/>
            <person name="Kosik K.S."/>
            <person name="Manning G."/>
            <person name="Degnan B.M."/>
            <person name="Rokhsar D.S."/>
        </authorList>
    </citation>
    <scope>NUCLEOTIDE SEQUENCE [LARGE SCALE GENOMIC DNA]</scope>
</reference>
<keyword evidence="2" id="KW-0342">GTP-binding</keyword>
<organism evidence="4">
    <name type="scientific">Amphimedon queenslandica</name>
    <name type="common">Sponge</name>
    <dbReference type="NCBI Taxonomy" id="400682"/>
    <lineage>
        <taxon>Eukaryota</taxon>
        <taxon>Metazoa</taxon>
        <taxon>Porifera</taxon>
        <taxon>Demospongiae</taxon>
        <taxon>Heteroscleromorpha</taxon>
        <taxon>Haplosclerida</taxon>
        <taxon>Niphatidae</taxon>
        <taxon>Amphimedon</taxon>
    </lineage>
</organism>
<dbReference type="InterPro" id="IPR027417">
    <property type="entry name" value="P-loop_NTPase"/>
</dbReference>
<evidence type="ECO:0000256" key="2">
    <source>
        <dbReference type="ARBA" id="ARBA00023134"/>
    </source>
</evidence>
<feature type="region of interest" description="Disordered" evidence="3">
    <location>
        <begin position="213"/>
        <end position="233"/>
    </location>
</feature>
<accession>A0A1X7TPS9</accession>
<gene>
    <name evidence="4" type="primary">100640557</name>
</gene>
<sequence length="233" mass="26220">MATDYRKVKILVLGDSGVGKSSLVHVITEGEVLANPVSTVGCVVDVKLHEYSRSMSSSPVSFFVEFWDVGGSMSHEKGRGIFYQQANGVILVHDSTNRKSHNNLSKWLTEYHRYKTGRTDSLAPQDTNESGFDPEKFIEQEVPLLIVGTKEDQVSGRRSPPTQRSGNLLGANSITMNCKDIQHFSLSSQQYIETMKFIDKVVEHKYYPSLRQTGSSLERRQSFNRRQALNTQT</sequence>
<dbReference type="OrthoDB" id="5914890at2759"/>
<evidence type="ECO:0000256" key="3">
    <source>
        <dbReference type="SAM" id="MobiDB-lite"/>
    </source>
</evidence>
<keyword evidence="5" id="KW-1185">Reference proteome</keyword>
<dbReference type="EnsemblMetazoa" id="Aqu2.1.17046_001">
    <property type="protein sequence ID" value="Aqu2.1.17046_001"/>
    <property type="gene ID" value="Aqu2.1.17046"/>
</dbReference>
<dbReference type="EnsemblMetazoa" id="XM_011408763.2">
    <property type="protein sequence ID" value="XP_011407065.2"/>
    <property type="gene ID" value="LOC100640557"/>
</dbReference>
<dbReference type="PROSITE" id="PS51419">
    <property type="entry name" value="RAB"/>
    <property type="match status" value="1"/>
</dbReference>
<dbReference type="PRINTS" id="PR00449">
    <property type="entry name" value="RASTRNSFRMNG"/>
</dbReference>
<feature type="region of interest" description="Disordered" evidence="3">
    <location>
        <begin position="151"/>
        <end position="170"/>
    </location>
</feature>
<dbReference type="KEGG" id="aqu:100640557"/>
<feature type="compositionally biased region" description="Polar residues" evidence="3">
    <location>
        <begin position="160"/>
        <end position="170"/>
    </location>
</feature>
<dbReference type="PROSITE" id="PS00675">
    <property type="entry name" value="SIGMA54_INTERACT_1"/>
    <property type="match status" value="1"/>
</dbReference>
<reference evidence="4" key="2">
    <citation type="submission" date="2017-05" db="UniProtKB">
        <authorList>
            <consortium name="EnsemblMetazoa"/>
        </authorList>
    </citation>
    <scope>IDENTIFICATION</scope>
</reference>